<proteinExistence type="predicted"/>
<keyword evidence="1" id="KW-1185">Reference proteome</keyword>
<dbReference type="AlphaFoldDB" id="A0A914L3A3"/>
<sequence>MFNKVLLEQDKVRYNEFEKMKEMKKNKEVSKLYDYLSYKQSLTIHQEEMTEIWEILIKRVESVQNEKFFAGEFPEVREHFLTYT</sequence>
<name>A0A914L3A3_MELIC</name>
<accession>A0A914L3A3</accession>
<dbReference type="Proteomes" id="UP000887563">
    <property type="component" value="Unplaced"/>
</dbReference>
<evidence type="ECO:0000313" key="2">
    <source>
        <dbReference type="WBParaSite" id="Minc3s00236g08259"/>
    </source>
</evidence>
<evidence type="ECO:0000313" key="1">
    <source>
        <dbReference type="Proteomes" id="UP000887563"/>
    </source>
</evidence>
<reference evidence="2" key="1">
    <citation type="submission" date="2022-11" db="UniProtKB">
        <authorList>
            <consortium name="WormBaseParasite"/>
        </authorList>
    </citation>
    <scope>IDENTIFICATION</scope>
</reference>
<organism evidence="1 2">
    <name type="scientific">Meloidogyne incognita</name>
    <name type="common">Southern root-knot nematode worm</name>
    <name type="synonym">Oxyuris incognita</name>
    <dbReference type="NCBI Taxonomy" id="6306"/>
    <lineage>
        <taxon>Eukaryota</taxon>
        <taxon>Metazoa</taxon>
        <taxon>Ecdysozoa</taxon>
        <taxon>Nematoda</taxon>
        <taxon>Chromadorea</taxon>
        <taxon>Rhabditida</taxon>
        <taxon>Tylenchina</taxon>
        <taxon>Tylenchomorpha</taxon>
        <taxon>Tylenchoidea</taxon>
        <taxon>Meloidogynidae</taxon>
        <taxon>Meloidogyninae</taxon>
        <taxon>Meloidogyne</taxon>
        <taxon>Meloidogyne incognita group</taxon>
    </lineage>
</organism>
<dbReference type="WBParaSite" id="Minc3s00236g08259">
    <property type="protein sequence ID" value="Minc3s00236g08259"/>
    <property type="gene ID" value="Minc3s00236g08259"/>
</dbReference>
<protein>
    <submittedName>
        <fullName evidence="2">Uncharacterized protein</fullName>
    </submittedName>
</protein>